<evidence type="ECO:0000256" key="5">
    <source>
        <dbReference type="ARBA" id="ARBA00022801"/>
    </source>
</evidence>
<dbReference type="InterPro" id="IPR036779">
    <property type="entry name" value="LysM_dom_sf"/>
</dbReference>
<dbReference type="PANTHER" id="PTHR47053:SF1">
    <property type="entry name" value="MUREIN DD-ENDOPEPTIDASE MEPH-RELATED"/>
    <property type="match status" value="1"/>
</dbReference>
<keyword evidence="6" id="KW-0788">Thiol protease</keyword>
<dbReference type="Gene3D" id="3.90.1720.10">
    <property type="entry name" value="endopeptidase domain like (from Nostoc punctiforme)"/>
    <property type="match status" value="1"/>
</dbReference>
<dbReference type="Pfam" id="PF01476">
    <property type="entry name" value="LysM"/>
    <property type="match status" value="3"/>
</dbReference>
<dbReference type="SUPFAM" id="SSF54106">
    <property type="entry name" value="LysM domain"/>
    <property type="match status" value="3"/>
</dbReference>
<dbReference type="Gene3D" id="3.10.350.10">
    <property type="entry name" value="LysM domain"/>
    <property type="match status" value="3"/>
</dbReference>
<evidence type="ECO:0000313" key="10">
    <source>
        <dbReference type="EMBL" id="MFE8695030.1"/>
    </source>
</evidence>
<evidence type="ECO:0000256" key="2">
    <source>
        <dbReference type="ARBA" id="ARBA00022670"/>
    </source>
</evidence>
<dbReference type="RefSeq" id="WP_389214428.1">
    <property type="nucleotide sequence ID" value="NZ_JBIACJ010000001.1"/>
</dbReference>
<evidence type="ECO:0000259" key="9">
    <source>
        <dbReference type="PROSITE" id="PS51935"/>
    </source>
</evidence>
<keyword evidence="5" id="KW-0378">Hydrolase</keyword>
<keyword evidence="4" id="KW-0677">Repeat</keyword>
<proteinExistence type="inferred from homology"/>
<dbReference type="SMART" id="SM00257">
    <property type="entry name" value="LysM"/>
    <property type="match status" value="3"/>
</dbReference>
<reference evidence="10 11" key="1">
    <citation type="submission" date="2024-08" db="EMBL/GenBank/DDBJ databases">
        <title>Two novel Cytobacillus novel species.</title>
        <authorList>
            <person name="Liu G."/>
        </authorList>
    </citation>
    <scope>NUCLEOTIDE SEQUENCE [LARGE SCALE GENOMIC DNA]</scope>
    <source>
        <strain evidence="10 11">FJAT-53684</strain>
    </source>
</reference>
<feature type="domain" description="LysM" evidence="8">
    <location>
        <begin position="139"/>
        <end position="182"/>
    </location>
</feature>
<sequence length="309" mass="33509">MKKQLLMMTATAGLLFTTFQGNASAHESTYQVRAGDSLWKVSQANNLSINQLIEWNQLSTTEIYPGQTLSLLAPHSHDQVSEDTYTVQSGDILWGIAKKFNLSIEKLKSLNGLTTDTIYPGQKLVVKNGQVQDAANSSSTYTVQNGDTLWIIATRHNLLISQLKTLNNLSSDTIYIGQVLKITSSSSSPAVSKIDALVAEAKKYIGVPYVWGGSTPAAFDCSGYLNYVYNNVGISIPRTVATIWDATKQVSTPKVGDIVFFNTSSGPSHAGIYLGSNQFIHSGSSTGVTISDMSLSYWKTRYLGARTAL</sequence>
<dbReference type="PROSITE" id="PS51782">
    <property type="entry name" value="LYSM"/>
    <property type="match status" value="3"/>
</dbReference>
<feature type="domain" description="LysM" evidence="8">
    <location>
        <begin position="83"/>
        <end position="126"/>
    </location>
</feature>
<gene>
    <name evidence="10" type="ORF">ACFYKT_01510</name>
</gene>
<dbReference type="PROSITE" id="PS51935">
    <property type="entry name" value="NLPC_P60"/>
    <property type="match status" value="1"/>
</dbReference>
<evidence type="ECO:0000313" key="11">
    <source>
        <dbReference type="Proteomes" id="UP001601058"/>
    </source>
</evidence>
<dbReference type="Pfam" id="PF00877">
    <property type="entry name" value="NLPC_P60"/>
    <property type="match status" value="1"/>
</dbReference>
<keyword evidence="11" id="KW-1185">Reference proteome</keyword>
<dbReference type="PANTHER" id="PTHR47053">
    <property type="entry name" value="MUREIN DD-ENDOPEPTIDASE MEPH-RELATED"/>
    <property type="match status" value="1"/>
</dbReference>
<dbReference type="InterPro" id="IPR038765">
    <property type="entry name" value="Papain-like_cys_pep_sf"/>
</dbReference>
<keyword evidence="2" id="KW-0645">Protease</keyword>
<keyword evidence="3 7" id="KW-0732">Signal</keyword>
<comment type="caution">
    <text evidence="10">The sequence shown here is derived from an EMBL/GenBank/DDBJ whole genome shotgun (WGS) entry which is preliminary data.</text>
</comment>
<comment type="similarity">
    <text evidence="1">Belongs to the peptidase C40 family.</text>
</comment>
<evidence type="ECO:0000256" key="6">
    <source>
        <dbReference type="ARBA" id="ARBA00022807"/>
    </source>
</evidence>
<feature type="chain" id="PRO_5047227757" evidence="7">
    <location>
        <begin position="24"/>
        <end position="309"/>
    </location>
</feature>
<feature type="domain" description="LysM" evidence="8">
    <location>
        <begin position="28"/>
        <end position="71"/>
    </location>
</feature>
<evidence type="ECO:0000256" key="1">
    <source>
        <dbReference type="ARBA" id="ARBA00007074"/>
    </source>
</evidence>
<protein>
    <submittedName>
        <fullName evidence="10">LysM peptidoglycan-binding domain-containing protein</fullName>
    </submittedName>
</protein>
<dbReference type="InterPro" id="IPR051202">
    <property type="entry name" value="Peptidase_C40"/>
</dbReference>
<organism evidence="10 11">
    <name type="scientific">Cytobacillus mangrovibacter</name>
    <dbReference type="NCBI Taxonomy" id="3299024"/>
    <lineage>
        <taxon>Bacteria</taxon>
        <taxon>Bacillati</taxon>
        <taxon>Bacillota</taxon>
        <taxon>Bacilli</taxon>
        <taxon>Bacillales</taxon>
        <taxon>Bacillaceae</taxon>
        <taxon>Cytobacillus</taxon>
    </lineage>
</organism>
<dbReference type="InterPro" id="IPR018392">
    <property type="entry name" value="LysM"/>
</dbReference>
<name>A0ABW6JVA3_9BACI</name>
<feature type="signal peptide" evidence="7">
    <location>
        <begin position="1"/>
        <end position="23"/>
    </location>
</feature>
<dbReference type="CDD" id="cd00118">
    <property type="entry name" value="LysM"/>
    <property type="match status" value="3"/>
</dbReference>
<evidence type="ECO:0000259" key="8">
    <source>
        <dbReference type="PROSITE" id="PS51782"/>
    </source>
</evidence>
<accession>A0ABW6JVA3</accession>
<dbReference type="InterPro" id="IPR000064">
    <property type="entry name" value="NLP_P60_dom"/>
</dbReference>
<dbReference type="SUPFAM" id="SSF54001">
    <property type="entry name" value="Cysteine proteinases"/>
    <property type="match status" value="1"/>
</dbReference>
<evidence type="ECO:0000256" key="3">
    <source>
        <dbReference type="ARBA" id="ARBA00022729"/>
    </source>
</evidence>
<dbReference type="EMBL" id="JBIACJ010000001">
    <property type="protein sequence ID" value="MFE8695030.1"/>
    <property type="molecule type" value="Genomic_DNA"/>
</dbReference>
<evidence type="ECO:0000256" key="4">
    <source>
        <dbReference type="ARBA" id="ARBA00022737"/>
    </source>
</evidence>
<dbReference type="Proteomes" id="UP001601058">
    <property type="component" value="Unassembled WGS sequence"/>
</dbReference>
<feature type="domain" description="NlpC/P60" evidence="9">
    <location>
        <begin position="191"/>
        <end position="309"/>
    </location>
</feature>
<evidence type="ECO:0000256" key="7">
    <source>
        <dbReference type="SAM" id="SignalP"/>
    </source>
</evidence>